<protein>
    <submittedName>
        <fullName evidence="2">Uncharacterized protein</fullName>
    </submittedName>
</protein>
<accession>A0A1G2BPH5</accession>
<organism evidence="2 3">
    <name type="scientific">Candidatus Komeilibacteria bacterium RIFCSPHIGHO2_01_FULL_52_14</name>
    <dbReference type="NCBI Taxonomy" id="1798549"/>
    <lineage>
        <taxon>Bacteria</taxon>
        <taxon>Candidatus Komeiliibacteriota</taxon>
    </lineage>
</organism>
<gene>
    <name evidence="2" type="ORF">A2677_00360</name>
</gene>
<evidence type="ECO:0000313" key="3">
    <source>
        <dbReference type="Proteomes" id="UP000177817"/>
    </source>
</evidence>
<keyword evidence="1" id="KW-1133">Transmembrane helix</keyword>
<dbReference type="Proteomes" id="UP000177817">
    <property type="component" value="Unassembled WGS sequence"/>
</dbReference>
<keyword evidence="1" id="KW-0472">Membrane</keyword>
<evidence type="ECO:0000313" key="2">
    <source>
        <dbReference type="EMBL" id="OGY90127.1"/>
    </source>
</evidence>
<evidence type="ECO:0000256" key="1">
    <source>
        <dbReference type="SAM" id="Phobius"/>
    </source>
</evidence>
<name>A0A1G2BPH5_9BACT</name>
<comment type="caution">
    <text evidence="2">The sequence shown here is derived from an EMBL/GenBank/DDBJ whole genome shotgun (WGS) entry which is preliminary data.</text>
</comment>
<feature type="transmembrane region" description="Helical" evidence="1">
    <location>
        <begin position="16"/>
        <end position="37"/>
    </location>
</feature>
<proteinExistence type="predicted"/>
<dbReference type="AlphaFoldDB" id="A0A1G2BPH5"/>
<keyword evidence="1" id="KW-0812">Transmembrane</keyword>
<reference evidence="2 3" key="1">
    <citation type="journal article" date="2016" name="Nat. Commun.">
        <title>Thousands of microbial genomes shed light on interconnected biogeochemical processes in an aquifer system.</title>
        <authorList>
            <person name="Anantharaman K."/>
            <person name="Brown C.T."/>
            <person name="Hug L.A."/>
            <person name="Sharon I."/>
            <person name="Castelle C.J."/>
            <person name="Probst A.J."/>
            <person name="Thomas B.C."/>
            <person name="Singh A."/>
            <person name="Wilkins M.J."/>
            <person name="Karaoz U."/>
            <person name="Brodie E.L."/>
            <person name="Williams K.H."/>
            <person name="Hubbard S.S."/>
            <person name="Banfield J.F."/>
        </authorList>
    </citation>
    <scope>NUCLEOTIDE SEQUENCE [LARGE SCALE GENOMIC DNA]</scope>
</reference>
<dbReference type="EMBL" id="MHKK01000016">
    <property type="protein sequence ID" value="OGY90127.1"/>
    <property type="molecule type" value="Genomic_DNA"/>
</dbReference>
<sequence>MVAQAVLNSYIMISTLHYLVGLVIITGLVVWITHLYSKIRDLRRQIKTLEGPHEQPERRRRPCFKLEQYLEFLNRVHQASKSDVSVTLAVTRALKDLLAKIGVAFSVEHEAHYRIEHYQDAIERLHRESEMRQQRLDRLGDNHQLGTPQSLSALDSKLKLAELERKTWDFRKGLAGVRFALNLWNGKEPVRGTEPPVSPTVN</sequence>